<evidence type="ECO:0000313" key="4">
    <source>
        <dbReference type="EMBL" id="MBC2669295.1"/>
    </source>
</evidence>
<keyword evidence="1" id="KW-0482">Metalloprotease</keyword>
<dbReference type="GO" id="GO:0006508">
    <property type="term" value="P:proteolysis"/>
    <property type="evidence" value="ECO:0007669"/>
    <property type="project" value="UniProtKB-KW"/>
</dbReference>
<dbReference type="Pfam" id="PF07364">
    <property type="entry name" value="DUF1485"/>
    <property type="match status" value="1"/>
</dbReference>
<proteinExistence type="inferred from homology"/>
<dbReference type="InterPro" id="IPR010799">
    <property type="entry name" value="MlrC_C"/>
</dbReference>
<gene>
    <name evidence="4" type="ORF">H7F53_09080</name>
</gene>
<comment type="similarity">
    <text evidence="1">Belongs to the peptidase M81 family.</text>
</comment>
<dbReference type="InterPro" id="IPR015995">
    <property type="entry name" value="MlrC_N"/>
</dbReference>
<comment type="caution">
    <text evidence="4">The sequence shown here is derived from an EMBL/GenBank/DDBJ whole genome shotgun (WGS) entry which is preliminary data.</text>
</comment>
<keyword evidence="1" id="KW-0378">Hydrolase</keyword>
<dbReference type="Pfam" id="PF07171">
    <property type="entry name" value="MlrC_C"/>
    <property type="match status" value="1"/>
</dbReference>
<name>A0A7X1FYF8_9SPHN</name>
<reference evidence="4 5" key="1">
    <citation type="submission" date="2020-08" db="EMBL/GenBank/DDBJ databases">
        <title>The genome sequence of type strain Novosphingobium piscinae KCTC 42194.</title>
        <authorList>
            <person name="Liu Y."/>
        </authorList>
    </citation>
    <scope>NUCLEOTIDE SEQUENCE [LARGE SCALE GENOMIC DNA]</scope>
    <source>
        <strain evidence="4 5">KCTC 42194</strain>
    </source>
</reference>
<dbReference type="GO" id="GO:0046872">
    <property type="term" value="F:metal ion binding"/>
    <property type="evidence" value="ECO:0007669"/>
    <property type="project" value="UniProtKB-KW"/>
</dbReference>
<comment type="cofactor">
    <cofactor evidence="1">
        <name>Zn(2+)</name>
        <dbReference type="ChEBI" id="CHEBI:29105"/>
    </cofactor>
    <text evidence="1">Binds 1 zinc ion per subunit.</text>
</comment>
<organism evidence="4 5">
    <name type="scientific">Novosphingobium piscinae</name>
    <dbReference type="NCBI Taxonomy" id="1507448"/>
    <lineage>
        <taxon>Bacteria</taxon>
        <taxon>Pseudomonadati</taxon>
        <taxon>Pseudomonadota</taxon>
        <taxon>Alphaproteobacteria</taxon>
        <taxon>Sphingomonadales</taxon>
        <taxon>Sphingomonadaceae</taxon>
        <taxon>Novosphingobium</taxon>
    </lineage>
</organism>
<sequence>MIVFACGIMHESHSFNNRLTPLENFRNATPGCIAADPELINTRSVEGGILSAARDFSWDLRFPFSAHATPSGPLSADAMDTLVARMTEQLREAGPVDGVLLSLHGAMFAVNEPDCEGAILSAVRSVVGPNLPVAIALDPHANFTDRMADLADIATSFRTTPHVDQWETTYRAGCLLNDAMAGRTRPQLYVGRLPMLAGLDMGRTLDPDSPMNRLKRLAREIEQTEAGVLNIDINAGFYYGDVAEAGPSVVVTGHGEDSRFQDIADRLIAEAWKTRDYVSIAFTPLEQAIARARQPATKTGPLILVDYTDGPAGGAHGDGTTLLKLLLDADIDNSVVGPIFDPISVEQAVAAGVGQTIALDIGGRTDPAYGGGPVSLECRVECISDGNYLRKGPYAQGTVGAFGPSVSLRRGNVTIILVSKRLQPEDREQYRIFGIDPEGVNVLACKGINHFRADFEPIARELVFVDTGGLVTVDFKVFPFRNVRRPIWPLDAVELPT</sequence>
<dbReference type="RefSeq" id="WP_185679155.1">
    <property type="nucleotide sequence ID" value="NZ_JACLAX010000007.1"/>
</dbReference>
<comment type="function">
    <text evidence="1">Involved in peptidolytic degradation of cyclic heptapeptide hepatotoxin microcystin (MC).</text>
</comment>
<dbReference type="GO" id="GO:0008237">
    <property type="term" value="F:metallopeptidase activity"/>
    <property type="evidence" value="ECO:0007669"/>
    <property type="project" value="UniProtKB-KW"/>
</dbReference>
<feature type="domain" description="Microcystin LR degradation protein MlrC N-terminal" evidence="3">
    <location>
        <begin position="4"/>
        <end position="292"/>
    </location>
</feature>
<dbReference type="AlphaFoldDB" id="A0A7X1FYF8"/>
<dbReference type="PIRSF" id="PIRSF012702">
    <property type="entry name" value="UCP012702"/>
    <property type="match status" value="1"/>
</dbReference>
<keyword evidence="1" id="KW-0479">Metal-binding</keyword>
<dbReference type="Proteomes" id="UP000551327">
    <property type="component" value="Unassembled WGS sequence"/>
</dbReference>
<evidence type="ECO:0000313" key="5">
    <source>
        <dbReference type="Proteomes" id="UP000551327"/>
    </source>
</evidence>
<protein>
    <recommendedName>
        <fullName evidence="1">Microcystinase C</fullName>
        <shortName evidence="1">MlrC</shortName>
    </recommendedName>
</protein>
<evidence type="ECO:0000259" key="3">
    <source>
        <dbReference type="Pfam" id="PF07364"/>
    </source>
</evidence>
<feature type="domain" description="Microcystin LR degradation protein MlrC C-terminal" evidence="2">
    <location>
        <begin position="304"/>
        <end position="482"/>
    </location>
</feature>
<dbReference type="InterPro" id="IPR009197">
    <property type="entry name" value="MlrC"/>
</dbReference>
<keyword evidence="5" id="KW-1185">Reference proteome</keyword>
<evidence type="ECO:0000256" key="1">
    <source>
        <dbReference type="PIRNR" id="PIRNR012702"/>
    </source>
</evidence>
<evidence type="ECO:0000259" key="2">
    <source>
        <dbReference type="Pfam" id="PF07171"/>
    </source>
</evidence>
<accession>A0A7X1FYF8</accession>
<keyword evidence="1" id="KW-0645">Protease</keyword>
<dbReference type="EMBL" id="JACLAX010000007">
    <property type="protein sequence ID" value="MBC2669295.1"/>
    <property type="molecule type" value="Genomic_DNA"/>
</dbReference>